<dbReference type="PROSITE" id="PS50977">
    <property type="entry name" value="HTH_TETR_2"/>
    <property type="match status" value="1"/>
</dbReference>
<evidence type="ECO:0000256" key="3">
    <source>
        <dbReference type="ARBA" id="ARBA00023163"/>
    </source>
</evidence>
<keyword evidence="2 4" id="KW-0238">DNA-binding</keyword>
<reference evidence="7 8" key="1">
    <citation type="submission" date="2019-11" db="EMBL/GenBank/DDBJ databases">
        <authorList>
            <person name="Li X.-J."/>
            <person name="Feng X.-M."/>
        </authorList>
    </citation>
    <scope>NUCLEOTIDE SEQUENCE [LARGE SCALE GENOMIC DNA]</scope>
    <source>
        <strain evidence="7 8">XMNu-373</strain>
    </source>
</reference>
<keyword evidence="8" id="KW-1185">Reference proteome</keyword>
<feature type="region of interest" description="Disordered" evidence="5">
    <location>
        <begin position="1"/>
        <end position="25"/>
    </location>
</feature>
<evidence type="ECO:0000256" key="5">
    <source>
        <dbReference type="SAM" id="MobiDB-lite"/>
    </source>
</evidence>
<dbReference type="PANTHER" id="PTHR30055:SF234">
    <property type="entry name" value="HTH-TYPE TRANSCRIPTIONAL REGULATOR BETI"/>
    <property type="match status" value="1"/>
</dbReference>
<dbReference type="GO" id="GO:0003700">
    <property type="term" value="F:DNA-binding transcription factor activity"/>
    <property type="evidence" value="ECO:0007669"/>
    <property type="project" value="TreeGrafter"/>
</dbReference>
<evidence type="ECO:0000256" key="4">
    <source>
        <dbReference type="PROSITE-ProRule" id="PRU00335"/>
    </source>
</evidence>
<dbReference type="EMBL" id="WLZY01000001">
    <property type="protein sequence ID" value="NDL56543.1"/>
    <property type="molecule type" value="Genomic_DNA"/>
</dbReference>
<dbReference type="GO" id="GO:0000976">
    <property type="term" value="F:transcription cis-regulatory region binding"/>
    <property type="evidence" value="ECO:0007669"/>
    <property type="project" value="TreeGrafter"/>
</dbReference>
<proteinExistence type="predicted"/>
<evidence type="ECO:0000256" key="1">
    <source>
        <dbReference type="ARBA" id="ARBA00023015"/>
    </source>
</evidence>
<protein>
    <submittedName>
        <fullName evidence="7">TetR family transcriptional regulator</fullName>
    </submittedName>
</protein>
<keyword evidence="1" id="KW-0805">Transcription regulation</keyword>
<dbReference type="InterPro" id="IPR009057">
    <property type="entry name" value="Homeodomain-like_sf"/>
</dbReference>
<dbReference type="AlphaFoldDB" id="A0A7K3LZT0"/>
<feature type="DNA-binding region" description="H-T-H motif" evidence="4">
    <location>
        <begin position="76"/>
        <end position="95"/>
    </location>
</feature>
<sequence length="271" mass="29494">MGRTGSAGTVQGHRERWAQRQSGQPRVLQSDLVGVPVRVRFYREGGAVSARDPQRRDKLLDAAIALILRSGVRRASIDEIARAAGVSKGAVYLEFSSRDALVDTVVRREYRRYLADALTRVEADPEGGRLSGIYRHSIAALLDRPFLRAMYEDNGQIVAGLLRGAERYRPRVLLGAQFLSELADAGLLRSDVDPAVVSHLLSVLVVGPLLAEPVLRDDAAPSLETTFGLLADLVVSGLEPDERRDPAPGVRAFRELVEGIDQELADDSPPG</sequence>
<keyword evidence="3" id="KW-0804">Transcription</keyword>
<dbReference type="PRINTS" id="PR00455">
    <property type="entry name" value="HTHTETR"/>
</dbReference>
<dbReference type="Pfam" id="PF00440">
    <property type="entry name" value="TetR_N"/>
    <property type="match status" value="1"/>
</dbReference>
<organism evidence="7 8">
    <name type="scientific">Phytoactinopolyspora mesophila</name>
    <dbReference type="NCBI Taxonomy" id="2650750"/>
    <lineage>
        <taxon>Bacteria</taxon>
        <taxon>Bacillati</taxon>
        <taxon>Actinomycetota</taxon>
        <taxon>Actinomycetes</taxon>
        <taxon>Jiangellales</taxon>
        <taxon>Jiangellaceae</taxon>
        <taxon>Phytoactinopolyspora</taxon>
    </lineage>
</organism>
<evidence type="ECO:0000313" key="7">
    <source>
        <dbReference type="EMBL" id="NDL56543.1"/>
    </source>
</evidence>
<dbReference type="Gene3D" id="1.10.357.10">
    <property type="entry name" value="Tetracycline Repressor, domain 2"/>
    <property type="match status" value="1"/>
</dbReference>
<accession>A0A7K3LZT0</accession>
<gene>
    <name evidence="7" type="ORF">F7O44_05595</name>
</gene>
<dbReference type="PANTHER" id="PTHR30055">
    <property type="entry name" value="HTH-TYPE TRANSCRIPTIONAL REGULATOR RUTR"/>
    <property type="match status" value="1"/>
</dbReference>
<dbReference type="SUPFAM" id="SSF46689">
    <property type="entry name" value="Homeodomain-like"/>
    <property type="match status" value="1"/>
</dbReference>
<feature type="domain" description="HTH tetR-type" evidence="6">
    <location>
        <begin position="53"/>
        <end position="113"/>
    </location>
</feature>
<comment type="caution">
    <text evidence="7">The sequence shown here is derived from an EMBL/GenBank/DDBJ whole genome shotgun (WGS) entry which is preliminary data.</text>
</comment>
<dbReference type="InterPro" id="IPR050109">
    <property type="entry name" value="HTH-type_TetR-like_transc_reg"/>
</dbReference>
<evidence type="ECO:0000256" key="2">
    <source>
        <dbReference type="ARBA" id="ARBA00023125"/>
    </source>
</evidence>
<dbReference type="Proteomes" id="UP000460435">
    <property type="component" value="Unassembled WGS sequence"/>
</dbReference>
<dbReference type="InterPro" id="IPR001647">
    <property type="entry name" value="HTH_TetR"/>
</dbReference>
<name>A0A7K3LZT0_9ACTN</name>
<evidence type="ECO:0000259" key="6">
    <source>
        <dbReference type="PROSITE" id="PS50977"/>
    </source>
</evidence>
<evidence type="ECO:0000313" key="8">
    <source>
        <dbReference type="Proteomes" id="UP000460435"/>
    </source>
</evidence>